<dbReference type="InterPro" id="IPR027417">
    <property type="entry name" value="P-loop_NTPase"/>
</dbReference>
<evidence type="ECO:0000259" key="2">
    <source>
        <dbReference type="Pfam" id="PF17107"/>
    </source>
</evidence>
<feature type="domain" description="GPI inositol-deacylase winged helix" evidence="3">
    <location>
        <begin position="517"/>
        <end position="609"/>
    </location>
</feature>
<evidence type="ECO:0000256" key="1">
    <source>
        <dbReference type="ARBA" id="ARBA00022737"/>
    </source>
</evidence>
<evidence type="ECO:0000259" key="4">
    <source>
        <dbReference type="Pfam" id="PF24883"/>
    </source>
</evidence>
<dbReference type="InterPro" id="IPR054471">
    <property type="entry name" value="GPIID_WHD"/>
</dbReference>
<dbReference type="EMBL" id="ML733918">
    <property type="protein sequence ID" value="KAB8212753.1"/>
    <property type="molecule type" value="Genomic_DNA"/>
</dbReference>
<keyword evidence="6" id="KW-1185">Reference proteome</keyword>
<dbReference type="InterPro" id="IPR056884">
    <property type="entry name" value="NPHP3-like_N"/>
</dbReference>
<name>A0A5N6E7J7_9EURO</name>
<protein>
    <submittedName>
        <fullName evidence="5">Uncharacterized protein</fullName>
    </submittedName>
</protein>
<sequence length="762" mass="87535">MAELAAAASIITCISFGIQVLQGIHDYYEKYKDQDEIIEGLLASVANLQHTCLALDVTINAMKGKPWPKETINAVELSAKSCKKDFKRLREELNKIWKTPKPDDTTWKKFKATLRRTTYPFKEGTLLKTKGIVADSRDNLQLATTAANLQVQILTSVEIKKEIVDVNKAMKKVKDIFTDFEGTYTSDKLAQQRQKIFEWLAPKNPFSYHNDACRQRHPGSCEWFFETSIYEDWEKFKPPILCLHGICEFRWFWKNDLVVMRPPSLTELDYVLKSTPSSAIVEKLESSYEEDPNKAIGYFYFNFRDKLRTEDLIRSLLFQIAVKTDTVITHLVDLYSKSREGLREPNVRDVEEKLRIIVKDSPETYIVVDALEECFDKDILREIITRIAEWSSNSGLKLLLLMRDNKDFETALNDIAPGCYRAIDKKKVDNDIKNFVQSELANDHRLKAWPADVQNTIQRKLIDGSKGVFRWAACQVAALRKCVNYAQLKGALDDLPEDLYKIYERDLCAIDKLYVPDAITILRWLCFSARPLRLREIGDVLAVDASTLEYKVENRLQDPEDIFTICPNLIALDDDSRSEQQGSPTADSNALDRVIRLSHFSVKNYLTSPEIRSSPAKNFALSASLAHPEMANVSLNYIFKFSESELPLSELLKHYPLAKYTSQYWHYHISYLTEMSDENGLMACIEKLLDANQTYFKKWRLVYDPDKSEPRVFRRRRNVKTGSPFYYASLLGLHRTVSKALRDSTADVYSQGGSFGNALQAA</sequence>
<evidence type="ECO:0000259" key="3">
    <source>
        <dbReference type="Pfam" id="PF22939"/>
    </source>
</evidence>
<keyword evidence="1" id="KW-0677">Repeat</keyword>
<dbReference type="InterPro" id="IPR031352">
    <property type="entry name" value="SesA"/>
</dbReference>
<feature type="domain" description="Nephrocystin 3-like N-terminal" evidence="4">
    <location>
        <begin position="273"/>
        <end position="401"/>
    </location>
</feature>
<dbReference type="Pfam" id="PF17107">
    <property type="entry name" value="SesA"/>
    <property type="match status" value="1"/>
</dbReference>
<reference evidence="5 6" key="1">
    <citation type="submission" date="2019-04" db="EMBL/GenBank/DDBJ databases">
        <title>Fungal friends and foes A comparative genomics study of 23 Aspergillus species from section Flavi.</title>
        <authorList>
            <consortium name="DOE Joint Genome Institute"/>
            <person name="Kjaerbolling I."/>
            <person name="Vesth T.C."/>
            <person name="Frisvad J.C."/>
            <person name="Nybo J.L."/>
            <person name="Theobald S."/>
            <person name="Kildgaard S."/>
            <person name="Petersen T.I."/>
            <person name="Kuo A."/>
            <person name="Sato A."/>
            <person name="Lyhne E.K."/>
            <person name="Kogle M.E."/>
            <person name="Wiebenga A."/>
            <person name="Kun R.S."/>
            <person name="Lubbers R.J."/>
            <person name="Makela M.R."/>
            <person name="Barry K."/>
            <person name="Chovatia M."/>
            <person name="Clum A."/>
            <person name="Daum C."/>
            <person name="Haridas S."/>
            <person name="He G."/>
            <person name="LaButti K."/>
            <person name="Lipzen A."/>
            <person name="Mondo S."/>
            <person name="Pangilinan J."/>
            <person name="Riley R."/>
            <person name="Salamov A."/>
            <person name="Simmons B.A."/>
            <person name="Magnuson J.K."/>
            <person name="Henrissat B."/>
            <person name="Mortensen U.H."/>
            <person name="Larsen T.O."/>
            <person name="De vries R.P."/>
            <person name="Grigoriev I.V."/>
            <person name="Machida M."/>
            <person name="Baker S.E."/>
            <person name="Andersen M.R."/>
        </authorList>
    </citation>
    <scope>NUCLEOTIDE SEQUENCE [LARGE SCALE GENOMIC DNA]</scope>
    <source>
        <strain evidence="5 6">CBS 126849</strain>
    </source>
</reference>
<evidence type="ECO:0000313" key="6">
    <source>
        <dbReference type="Proteomes" id="UP000326799"/>
    </source>
</evidence>
<evidence type="ECO:0000313" key="5">
    <source>
        <dbReference type="EMBL" id="KAB8212753.1"/>
    </source>
</evidence>
<dbReference type="Gene3D" id="3.40.50.300">
    <property type="entry name" value="P-loop containing nucleotide triphosphate hydrolases"/>
    <property type="match status" value="1"/>
</dbReference>
<dbReference type="Pfam" id="PF22939">
    <property type="entry name" value="WHD_GPIID"/>
    <property type="match status" value="1"/>
</dbReference>
<gene>
    <name evidence="5" type="ORF">BDV33DRAFT_210908</name>
</gene>
<dbReference type="PANTHER" id="PTHR10039:SF16">
    <property type="entry name" value="GPI INOSITOL-DEACYLASE"/>
    <property type="match status" value="1"/>
</dbReference>
<dbReference type="Proteomes" id="UP000326799">
    <property type="component" value="Unassembled WGS sequence"/>
</dbReference>
<accession>A0A5N6E7J7</accession>
<proteinExistence type="predicted"/>
<organism evidence="5 6">
    <name type="scientific">Aspergillus novoparasiticus</name>
    <dbReference type="NCBI Taxonomy" id="986946"/>
    <lineage>
        <taxon>Eukaryota</taxon>
        <taxon>Fungi</taxon>
        <taxon>Dikarya</taxon>
        <taxon>Ascomycota</taxon>
        <taxon>Pezizomycotina</taxon>
        <taxon>Eurotiomycetes</taxon>
        <taxon>Eurotiomycetidae</taxon>
        <taxon>Eurotiales</taxon>
        <taxon>Aspergillaceae</taxon>
        <taxon>Aspergillus</taxon>
        <taxon>Aspergillus subgen. Circumdati</taxon>
    </lineage>
</organism>
<dbReference type="AlphaFoldDB" id="A0A5N6E7J7"/>
<dbReference type="PANTHER" id="PTHR10039">
    <property type="entry name" value="AMELOGENIN"/>
    <property type="match status" value="1"/>
</dbReference>
<feature type="domain" description="NACHT-NTPase and P-loop NTPases N-terminal" evidence="2">
    <location>
        <begin position="14"/>
        <end position="117"/>
    </location>
</feature>
<dbReference type="Pfam" id="PF24883">
    <property type="entry name" value="NPHP3_N"/>
    <property type="match status" value="1"/>
</dbReference>